<name>A0A1M7IH36_9FLAO</name>
<dbReference type="RefSeq" id="WP_073207121.1">
    <property type="nucleotide sequence ID" value="NZ_FRCL01000004.1"/>
</dbReference>
<keyword evidence="3" id="KW-1185">Reference proteome</keyword>
<dbReference type="EMBL" id="FRCL01000004">
    <property type="protein sequence ID" value="SHM39975.1"/>
    <property type="molecule type" value="Genomic_DNA"/>
</dbReference>
<dbReference type="STRING" id="178356.SAMN05216269_104113"/>
<evidence type="ECO:0008006" key="4">
    <source>
        <dbReference type="Google" id="ProtNLM"/>
    </source>
</evidence>
<proteinExistence type="predicted"/>
<dbReference type="Gene3D" id="3.10.180.10">
    <property type="entry name" value="2,3-Dihydroxybiphenyl 1,2-Dioxygenase, domain 1"/>
    <property type="match status" value="1"/>
</dbReference>
<dbReference type="Pfam" id="PF19581">
    <property type="entry name" value="Glyoxalase_7"/>
    <property type="match status" value="1"/>
</dbReference>
<dbReference type="InterPro" id="IPR000335">
    <property type="entry name" value="Bleomycin-R"/>
</dbReference>
<keyword evidence="1" id="KW-0046">Antibiotic resistance</keyword>
<evidence type="ECO:0000256" key="1">
    <source>
        <dbReference type="ARBA" id="ARBA00023251"/>
    </source>
</evidence>
<dbReference type="GO" id="GO:0046677">
    <property type="term" value="P:response to antibiotic"/>
    <property type="evidence" value="ECO:0007669"/>
    <property type="project" value="UniProtKB-KW"/>
</dbReference>
<evidence type="ECO:0000313" key="2">
    <source>
        <dbReference type="EMBL" id="SHM39975.1"/>
    </source>
</evidence>
<sequence>MAMARPIFRIFDYEKAKAFYIDWLGFTIDWENKPDNSPIYLQISLDGIVIHLTEHHGDCSPGARIHITNFSSLATYHEKLLAKNYKFNRPSLDKASWSPNAICMEAIDPFGNRLTFTEEI</sequence>
<evidence type="ECO:0000313" key="3">
    <source>
        <dbReference type="Proteomes" id="UP000184092"/>
    </source>
</evidence>
<gene>
    <name evidence="2" type="ORF">SAMN05216269_104113</name>
</gene>
<dbReference type="SUPFAM" id="SSF54593">
    <property type="entry name" value="Glyoxalase/Bleomycin resistance protein/Dihydroxybiphenyl dioxygenase"/>
    <property type="match status" value="1"/>
</dbReference>
<dbReference type="InterPro" id="IPR029068">
    <property type="entry name" value="Glyas_Bleomycin-R_OHBP_Dase"/>
</dbReference>
<accession>A0A1M7IH36</accession>
<dbReference type="Proteomes" id="UP000184092">
    <property type="component" value="Unassembled WGS sequence"/>
</dbReference>
<protein>
    <recommendedName>
        <fullName evidence="4">Glyoxalase/Bleomycin resistance protein/Dioxygenase superfamily protein</fullName>
    </recommendedName>
</protein>
<organism evidence="2 3">
    <name type="scientific">Flavobacterium xinjiangense</name>
    <dbReference type="NCBI Taxonomy" id="178356"/>
    <lineage>
        <taxon>Bacteria</taxon>
        <taxon>Pseudomonadati</taxon>
        <taxon>Bacteroidota</taxon>
        <taxon>Flavobacteriia</taxon>
        <taxon>Flavobacteriales</taxon>
        <taxon>Flavobacteriaceae</taxon>
        <taxon>Flavobacterium</taxon>
    </lineage>
</organism>
<dbReference type="AlphaFoldDB" id="A0A1M7IH36"/>
<reference evidence="3" key="1">
    <citation type="submission" date="2016-11" db="EMBL/GenBank/DDBJ databases">
        <authorList>
            <person name="Varghese N."/>
            <person name="Submissions S."/>
        </authorList>
    </citation>
    <scope>NUCLEOTIDE SEQUENCE [LARGE SCALE GENOMIC DNA]</scope>
    <source>
        <strain evidence="3">CGMCC 1.2749</strain>
    </source>
</reference>